<reference evidence="1 2" key="1">
    <citation type="submission" date="2017-08" db="EMBL/GenBank/DDBJ databases">
        <title>A Genome Sequence of Oceanimonas doudoroffii ATCC 27123T.</title>
        <authorList>
            <person name="Brennan M.A."/>
            <person name="Maclea K.S."/>
            <person name="Mcclelland W.D."/>
            <person name="Trachtenberg A.M."/>
        </authorList>
    </citation>
    <scope>NUCLEOTIDE SEQUENCE [LARGE SCALE GENOMIC DNA]</scope>
    <source>
        <strain evidence="1 2">ATCC 27123</strain>
    </source>
</reference>
<evidence type="ECO:0000313" key="2">
    <source>
        <dbReference type="Proteomes" id="UP000242757"/>
    </source>
</evidence>
<evidence type="ECO:0000313" key="1">
    <source>
        <dbReference type="EMBL" id="OXY81138.1"/>
    </source>
</evidence>
<dbReference type="Pfam" id="PF04364">
    <property type="entry name" value="DNA_pol3_chi"/>
    <property type="match status" value="1"/>
</dbReference>
<sequence>MSTGCFHLLPNDDAGLLEQWVCQLATDCYRQGLGVFIHTTDQAQAEAIDERLWQQEADSFVAHNLQGEGPRQGAPVVIGWQPPQGGRAVLINLAPEAPAFARRFGQLHDFVPASDPGKQQARERFKAYRQAGFELTTKPVPLPTQDV</sequence>
<dbReference type="PANTHER" id="PTHR38767:SF1">
    <property type="entry name" value="DNA POLYMERASE III SUBUNIT CHI"/>
    <property type="match status" value="1"/>
</dbReference>
<dbReference type="OrthoDB" id="5297568at2"/>
<dbReference type="RefSeq" id="WP_094201390.1">
    <property type="nucleotide sequence ID" value="NZ_NBIM01000005.1"/>
</dbReference>
<organism evidence="1 2">
    <name type="scientific">Oceanimonas doudoroffii</name>
    <dbReference type="NCBI Taxonomy" id="84158"/>
    <lineage>
        <taxon>Bacteria</taxon>
        <taxon>Pseudomonadati</taxon>
        <taxon>Pseudomonadota</taxon>
        <taxon>Gammaproteobacteria</taxon>
        <taxon>Aeromonadales</taxon>
        <taxon>Aeromonadaceae</taxon>
        <taxon>Oceanimonas</taxon>
    </lineage>
</organism>
<name>A0A233RCM1_9GAMM</name>
<accession>A0A233RCM1</accession>
<dbReference type="Proteomes" id="UP000242757">
    <property type="component" value="Unassembled WGS sequence"/>
</dbReference>
<protein>
    <submittedName>
        <fullName evidence="1">DNA polymerase III subunit chi</fullName>
    </submittedName>
</protein>
<keyword evidence="2" id="KW-1185">Reference proteome</keyword>
<dbReference type="SUPFAM" id="SSF102400">
    <property type="entry name" value="DNA polymerase III chi subunit"/>
    <property type="match status" value="1"/>
</dbReference>
<dbReference type="GO" id="GO:0032298">
    <property type="term" value="P:positive regulation of DNA-templated DNA replication initiation"/>
    <property type="evidence" value="ECO:0007669"/>
    <property type="project" value="TreeGrafter"/>
</dbReference>
<dbReference type="GO" id="GO:0006260">
    <property type="term" value="P:DNA replication"/>
    <property type="evidence" value="ECO:0007669"/>
    <property type="project" value="InterPro"/>
</dbReference>
<dbReference type="GO" id="GO:0003677">
    <property type="term" value="F:DNA binding"/>
    <property type="evidence" value="ECO:0007669"/>
    <property type="project" value="InterPro"/>
</dbReference>
<comment type="caution">
    <text evidence="1">The sequence shown here is derived from an EMBL/GenBank/DDBJ whole genome shotgun (WGS) entry which is preliminary data.</text>
</comment>
<dbReference type="EMBL" id="NBIM01000005">
    <property type="protein sequence ID" value="OXY81138.1"/>
    <property type="molecule type" value="Genomic_DNA"/>
</dbReference>
<dbReference type="InterPro" id="IPR036768">
    <property type="entry name" value="PolIII_chi_sf"/>
</dbReference>
<dbReference type="GO" id="GO:0003887">
    <property type="term" value="F:DNA-directed DNA polymerase activity"/>
    <property type="evidence" value="ECO:0007669"/>
    <property type="project" value="InterPro"/>
</dbReference>
<dbReference type="InterPro" id="IPR007459">
    <property type="entry name" value="DNA_pol3_chi"/>
</dbReference>
<gene>
    <name evidence="1" type="ORF">B6S08_13815</name>
</gene>
<dbReference type="Gene3D" id="3.40.50.10110">
    <property type="entry name" value="DNA polymerase III subunit chi"/>
    <property type="match status" value="1"/>
</dbReference>
<proteinExistence type="predicted"/>
<dbReference type="PANTHER" id="PTHR38767">
    <property type="entry name" value="DNA POLYMERASE III SUBUNIT CHI"/>
    <property type="match status" value="1"/>
</dbReference>
<dbReference type="AlphaFoldDB" id="A0A233RCM1"/>